<comment type="caution">
    <text evidence="3">The sequence shown here is derived from an EMBL/GenBank/DDBJ whole genome shotgun (WGS) entry which is preliminary data.</text>
</comment>
<feature type="region of interest" description="Disordered" evidence="1">
    <location>
        <begin position="1"/>
        <end position="97"/>
    </location>
</feature>
<protein>
    <recommendedName>
        <fullName evidence="5">Serine/arginine repetitive matrix protein 2</fullName>
    </recommendedName>
</protein>
<name>A0ABQ3ND81_STRVG</name>
<evidence type="ECO:0000313" key="4">
    <source>
        <dbReference type="Proteomes" id="UP000660554"/>
    </source>
</evidence>
<evidence type="ECO:0008006" key="5">
    <source>
        <dbReference type="Google" id="ProtNLM"/>
    </source>
</evidence>
<gene>
    <name evidence="3" type="ORF">Scinn_01610</name>
</gene>
<organism evidence="3 4">
    <name type="scientific">Streptomyces virginiae</name>
    <name type="common">Streptomyces cinnamonensis</name>
    <dbReference type="NCBI Taxonomy" id="1961"/>
    <lineage>
        <taxon>Bacteria</taxon>
        <taxon>Bacillati</taxon>
        <taxon>Actinomycetota</taxon>
        <taxon>Actinomycetes</taxon>
        <taxon>Kitasatosporales</taxon>
        <taxon>Streptomycetaceae</taxon>
        <taxon>Streptomyces</taxon>
    </lineage>
</organism>
<evidence type="ECO:0000313" key="3">
    <source>
        <dbReference type="EMBL" id="GHI10698.1"/>
    </source>
</evidence>
<dbReference type="EMBL" id="BNDV01000002">
    <property type="protein sequence ID" value="GHI10698.1"/>
    <property type="molecule type" value="Genomic_DNA"/>
</dbReference>
<keyword evidence="2" id="KW-0812">Transmembrane</keyword>
<accession>A0ABQ3ND81</accession>
<keyword evidence="4" id="KW-1185">Reference proteome</keyword>
<keyword evidence="2" id="KW-0472">Membrane</keyword>
<feature type="region of interest" description="Disordered" evidence="1">
    <location>
        <begin position="127"/>
        <end position="184"/>
    </location>
</feature>
<reference evidence="4" key="1">
    <citation type="submission" date="2020-09" db="EMBL/GenBank/DDBJ databases">
        <title>Whole genome shotgun sequence of Streptomyces cinnamonensis NBRC 15873.</title>
        <authorList>
            <person name="Komaki H."/>
            <person name="Tamura T."/>
        </authorList>
    </citation>
    <scope>NUCLEOTIDE SEQUENCE [LARGE SCALE GENOMIC DNA]</scope>
    <source>
        <strain evidence="4">NBRC 15873</strain>
    </source>
</reference>
<keyword evidence="2" id="KW-1133">Transmembrane helix</keyword>
<evidence type="ECO:0000256" key="2">
    <source>
        <dbReference type="SAM" id="Phobius"/>
    </source>
</evidence>
<feature type="compositionally biased region" description="Low complexity" evidence="1">
    <location>
        <begin position="150"/>
        <end position="172"/>
    </location>
</feature>
<dbReference type="RefSeq" id="WP_053628857.1">
    <property type="nucleotide sequence ID" value="NZ_BNDV01000002.1"/>
</dbReference>
<proteinExistence type="predicted"/>
<feature type="transmembrane region" description="Helical" evidence="2">
    <location>
        <begin position="97"/>
        <end position="121"/>
    </location>
</feature>
<sequence>MAPPQPPSGPRRWDAQAQRWVVDQAPTGPPAGPRTGPPTGPPAGPRTGPPTGPPPGTVQGLPPLPPQPPAAPTAPYGVPSVPPQQGHGPADRPRGRWLTPATAGIAVASVAIGAAAVWFVARDTGDADRAGEKNGTVTSGAPTGSGGGPSTATGAPSTSVGPTRTPTPSPTGTGPGTGAHETRQDTAGFTIAVPAGWAREELKEGVFYRSADRSALIQVFRVSEPDLSPLQAVKQASTYLRGGTRGYEEISVGPVSGSPGAAELVYQYDSEESRGVRRGVERVFLADDGTKWALLTAGPIAEWQATQDHHAAALAAFRPAG</sequence>
<dbReference type="Proteomes" id="UP000660554">
    <property type="component" value="Unassembled WGS sequence"/>
</dbReference>
<feature type="compositionally biased region" description="Pro residues" evidence="1">
    <location>
        <begin position="27"/>
        <end position="72"/>
    </location>
</feature>
<dbReference type="GeneID" id="86956427"/>
<evidence type="ECO:0000256" key="1">
    <source>
        <dbReference type="SAM" id="MobiDB-lite"/>
    </source>
</evidence>